<keyword evidence="4 9" id="KW-0732">Signal</keyword>
<feature type="transmembrane region" description="Helical" evidence="8">
    <location>
        <begin position="413"/>
        <end position="441"/>
    </location>
</feature>
<comment type="caution">
    <text evidence="10">The sequence shown here is derived from an EMBL/GenBank/DDBJ whole genome shotgun (WGS) entry which is preliminary data.</text>
</comment>
<dbReference type="PANTHER" id="PTHR12185:SF14">
    <property type="entry name" value="CHOLESTEROL UPTAKE PROTEIN 1"/>
    <property type="match status" value="1"/>
</dbReference>
<evidence type="ECO:0000256" key="7">
    <source>
        <dbReference type="ARBA" id="ARBA00023180"/>
    </source>
</evidence>
<evidence type="ECO:0000256" key="8">
    <source>
        <dbReference type="SAM" id="Phobius"/>
    </source>
</evidence>
<gene>
    <name evidence="10" type="primary">SIDT1</name>
    <name evidence="10" type="ORF">T01_9293</name>
</gene>
<feature type="non-terminal residue" evidence="10">
    <location>
        <position position="1"/>
    </location>
</feature>
<evidence type="ECO:0000256" key="6">
    <source>
        <dbReference type="ARBA" id="ARBA00023136"/>
    </source>
</evidence>
<feature type="chain" id="PRO_5006874984" evidence="9">
    <location>
        <begin position="30"/>
        <end position="784"/>
    </location>
</feature>
<feature type="transmembrane region" description="Helical" evidence="8">
    <location>
        <begin position="740"/>
        <end position="759"/>
    </location>
</feature>
<dbReference type="PANTHER" id="PTHR12185">
    <property type="entry name" value="SID1 TRANSMEMBRANE FAMILY MEMEBER"/>
    <property type="match status" value="1"/>
</dbReference>
<evidence type="ECO:0000313" key="10">
    <source>
        <dbReference type="EMBL" id="KRY32076.1"/>
    </source>
</evidence>
<evidence type="ECO:0000256" key="2">
    <source>
        <dbReference type="ARBA" id="ARBA00006618"/>
    </source>
</evidence>
<evidence type="ECO:0000256" key="9">
    <source>
        <dbReference type="SAM" id="SignalP"/>
    </source>
</evidence>
<dbReference type="InterPro" id="IPR025958">
    <property type="entry name" value="SID1_TM_fam"/>
</dbReference>
<proteinExistence type="inferred from homology"/>
<keyword evidence="5 8" id="KW-1133">Transmembrane helix</keyword>
<dbReference type="GO" id="GO:0003725">
    <property type="term" value="F:double-stranded RNA binding"/>
    <property type="evidence" value="ECO:0007669"/>
    <property type="project" value="TreeGrafter"/>
</dbReference>
<accession>A0A0V1B608</accession>
<dbReference type="OrthoDB" id="416618at2759"/>
<evidence type="ECO:0000313" key="11">
    <source>
        <dbReference type="Proteomes" id="UP000054776"/>
    </source>
</evidence>
<feature type="transmembrane region" description="Helical" evidence="8">
    <location>
        <begin position="690"/>
        <end position="709"/>
    </location>
</feature>
<feature type="transmembrane region" description="Helical" evidence="8">
    <location>
        <begin position="656"/>
        <end position="678"/>
    </location>
</feature>
<comment type="subcellular location">
    <subcellularLocation>
        <location evidence="1">Membrane</location>
        <topology evidence="1">Multi-pass membrane protein</topology>
    </subcellularLocation>
</comment>
<evidence type="ECO:0000256" key="4">
    <source>
        <dbReference type="ARBA" id="ARBA00022729"/>
    </source>
</evidence>
<feature type="transmembrane region" description="Helical" evidence="8">
    <location>
        <begin position="295"/>
        <end position="320"/>
    </location>
</feature>
<reference evidence="10 11" key="1">
    <citation type="submission" date="2015-01" db="EMBL/GenBank/DDBJ databases">
        <title>Evolution of Trichinella species and genotypes.</title>
        <authorList>
            <person name="Korhonen P.K."/>
            <person name="Edoardo P."/>
            <person name="Giuseppe L.R."/>
            <person name="Gasser R.B."/>
        </authorList>
    </citation>
    <scope>NUCLEOTIDE SEQUENCE [LARGE SCALE GENOMIC DNA]</scope>
    <source>
        <strain evidence="10">ISS3</strain>
    </source>
</reference>
<evidence type="ECO:0000256" key="5">
    <source>
        <dbReference type="ARBA" id="ARBA00022989"/>
    </source>
</evidence>
<feature type="transmembrane region" description="Helical" evidence="8">
    <location>
        <begin position="461"/>
        <end position="479"/>
    </location>
</feature>
<sequence>LSMNFFHLSAQHLLWLIFCALKLFRWNLADDIQWQYGKLYSGAVASRGSNVLRLAFNRTFTRDVIRISVQSSDARLQWPLLVVVRDTKTILSWQVPLALENKFQYNIVSRTLCPDVDAVEDLPAVDRWLYVELSTNSPHLLNFTVLATRTENFQLQINRPINLTASPPQPQFLFFKFPEDVDRVVIRVNSDDDSECMVVSIQPAQCPAFDLDTNVKFLGDYQTMTKKAAVTLHKTSMAQVHVVFVVKANPYECNYMSTLVPADPVSDVNQSKSFQVLVEKVMSSIVNRPFYHDDYLLVIGSTLAVYAVIYIVVFLFWLVFYCRDELRFRHIRKDLLVAFEEEEATGGIGENYGAINSLESDPLIQNRVRTREHSSSVEEEEISLEKVVVRTKVSLMVADLARKPYKQNDRKNLLTIAIFYILPVVQLVLTYQSVSCIINFYNSTLRSRFVLLQFRMRTSTVGNVGYVLLGLLFLILVWMRDAENQRQLNRNEAFYTHYGIPQHYGLFYAMGMALALEGILSDTAFMYMIAALSMLKIYQIRHPDINADSHVAYAVMAMFIFLAVIGVVYNGLPFWIVFSIFYAILIFTLSAEFYYKGQWRIERGAAIRIFKEFFSCNKTCSWYCPSYPDRMIFLLFGNVLNIAFIIVGIIKQFRDFPLYLVVIFISNLLLYLLFYIAMKMRHKEHLNYRAILLSGLSCISWGFSLLFFLQEQSSWRFTAAQSRELNNRCIFLGFYDAHDIWHFLSAISLFLSFVVLLVIDDDLVYTTHNEIPIFVTLAFIISFR</sequence>
<dbReference type="GO" id="GO:0005886">
    <property type="term" value="C:plasma membrane"/>
    <property type="evidence" value="ECO:0007669"/>
    <property type="project" value="TreeGrafter"/>
</dbReference>
<dbReference type="AlphaFoldDB" id="A0A0V1B608"/>
<protein>
    <submittedName>
        <fullName evidence="10">SID1 transmembrane family member 1</fullName>
    </submittedName>
</protein>
<feature type="transmembrane region" description="Helical" evidence="8">
    <location>
        <begin position="506"/>
        <end position="530"/>
    </location>
</feature>
<feature type="transmembrane region" description="Helical" evidence="8">
    <location>
        <begin position="575"/>
        <end position="595"/>
    </location>
</feature>
<comment type="similarity">
    <text evidence="2">Belongs to the SID1 family.</text>
</comment>
<dbReference type="Proteomes" id="UP000054776">
    <property type="component" value="Unassembled WGS sequence"/>
</dbReference>
<dbReference type="EMBL" id="JYDH01000105">
    <property type="protein sequence ID" value="KRY32076.1"/>
    <property type="molecule type" value="Genomic_DNA"/>
</dbReference>
<feature type="transmembrane region" description="Helical" evidence="8">
    <location>
        <begin position="551"/>
        <end position="569"/>
    </location>
</feature>
<evidence type="ECO:0000256" key="3">
    <source>
        <dbReference type="ARBA" id="ARBA00022692"/>
    </source>
</evidence>
<dbReference type="GO" id="GO:0005764">
    <property type="term" value="C:lysosome"/>
    <property type="evidence" value="ECO:0007669"/>
    <property type="project" value="TreeGrafter"/>
</dbReference>
<keyword evidence="11" id="KW-1185">Reference proteome</keyword>
<organism evidence="10 11">
    <name type="scientific">Trichinella spiralis</name>
    <name type="common">Trichina worm</name>
    <dbReference type="NCBI Taxonomy" id="6334"/>
    <lineage>
        <taxon>Eukaryota</taxon>
        <taxon>Metazoa</taxon>
        <taxon>Ecdysozoa</taxon>
        <taxon>Nematoda</taxon>
        <taxon>Enoplea</taxon>
        <taxon>Dorylaimia</taxon>
        <taxon>Trichinellida</taxon>
        <taxon>Trichinellidae</taxon>
        <taxon>Trichinella</taxon>
    </lineage>
</organism>
<feature type="signal peptide" evidence="9">
    <location>
        <begin position="1"/>
        <end position="29"/>
    </location>
</feature>
<evidence type="ECO:0000256" key="1">
    <source>
        <dbReference type="ARBA" id="ARBA00004141"/>
    </source>
</evidence>
<name>A0A0V1B608_TRISP</name>
<feature type="transmembrane region" description="Helical" evidence="8">
    <location>
        <begin position="631"/>
        <end position="650"/>
    </location>
</feature>
<keyword evidence="6 8" id="KW-0472">Membrane</keyword>
<keyword evidence="3 8" id="KW-0812">Transmembrane</keyword>
<dbReference type="GO" id="GO:0051033">
    <property type="term" value="F:RNA transmembrane transporter activity"/>
    <property type="evidence" value="ECO:0007669"/>
    <property type="project" value="TreeGrafter"/>
</dbReference>
<keyword evidence="7" id="KW-0325">Glycoprotein</keyword>
<dbReference type="Pfam" id="PF13965">
    <property type="entry name" value="SID-1_RNA_chan"/>
    <property type="match status" value="1"/>
</dbReference>